<dbReference type="InParanoid" id="A0A507AET7"/>
<reference evidence="2 3" key="1">
    <citation type="submission" date="2019-06" db="EMBL/GenBank/DDBJ databases">
        <title>Draft genome sequence of the filamentous fungus Phialemoniopsis curvata isolated from diesel fuel.</title>
        <authorList>
            <person name="Varaljay V.A."/>
            <person name="Lyon W.J."/>
            <person name="Crouch A.L."/>
            <person name="Drake C.E."/>
            <person name="Hollomon J.M."/>
            <person name="Nadeau L.J."/>
            <person name="Nunn H.S."/>
            <person name="Stevenson B.S."/>
            <person name="Bojanowski C.L."/>
            <person name="Crookes-Goodson W.J."/>
        </authorList>
    </citation>
    <scope>NUCLEOTIDE SEQUENCE [LARGE SCALE GENOMIC DNA]</scope>
    <source>
        <strain evidence="2 3">D216</strain>
    </source>
</reference>
<feature type="compositionally biased region" description="Low complexity" evidence="1">
    <location>
        <begin position="1"/>
        <end position="14"/>
    </location>
</feature>
<evidence type="ECO:0000313" key="3">
    <source>
        <dbReference type="Proteomes" id="UP000319257"/>
    </source>
</evidence>
<comment type="caution">
    <text evidence="2">The sequence shown here is derived from an EMBL/GenBank/DDBJ whole genome shotgun (WGS) entry which is preliminary data.</text>
</comment>
<dbReference type="RefSeq" id="XP_030988683.1">
    <property type="nucleotide sequence ID" value="XM_031133811.1"/>
</dbReference>
<dbReference type="GeneID" id="41978564"/>
<feature type="compositionally biased region" description="Basic and acidic residues" evidence="1">
    <location>
        <begin position="178"/>
        <end position="188"/>
    </location>
</feature>
<feature type="region of interest" description="Disordered" evidence="1">
    <location>
        <begin position="1"/>
        <end position="81"/>
    </location>
</feature>
<protein>
    <submittedName>
        <fullName evidence="2">Uncharacterized protein</fullName>
    </submittedName>
</protein>
<feature type="compositionally biased region" description="Gly residues" evidence="1">
    <location>
        <begin position="297"/>
        <end position="307"/>
    </location>
</feature>
<feature type="compositionally biased region" description="Basic and acidic residues" evidence="1">
    <location>
        <begin position="198"/>
        <end position="227"/>
    </location>
</feature>
<feature type="compositionally biased region" description="Pro residues" evidence="1">
    <location>
        <begin position="42"/>
        <end position="52"/>
    </location>
</feature>
<keyword evidence="3" id="KW-1185">Reference proteome</keyword>
<feature type="compositionally biased region" description="Basic and acidic residues" evidence="1">
    <location>
        <begin position="24"/>
        <end position="36"/>
    </location>
</feature>
<name>A0A507AET7_9PEZI</name>
<accession>A0A507AET7</accession>
<feature type="compositionally biased region" description="Basic and acidic residues" evidence="1">
    <location>
        <begin position="255"/>
        <end position="266"/>
    </location>
</feature>
<dbReference type="AlphaFoldDB" id="A0A507AET7"/>
<organism evidence="2 3">
    <name type="scientific">Thyridium curvatum</name>
    <dbReference type="NCBI Taxonomy" id="1093900"/>
    <lineage>
        <taxon>Eukaryota</taxon>
        <taxon>Fungi</taxon>
        <taxon>Dikarya</taxon>
        <taxon>Ascomycota</taxon>
        <taxon>Pezizomycotina</taxon>
        <taxon>Sordariomycetes</taxon>
        <taxon>Sordariomycetidae</taxon>
        <taxon>Thyridiales</taxon>
        <taxon>Thyridiaceae</taxon>
        <taxon>Thyridium</taxon>
    </lineage>
</organism>
<feature type="region of interest" description="Disordered" evidence="1">
    <location>
        <begin position="93"/>
        <end position="321"/>
    </location>
</feature>
<dbReference type="EMBL" id="SKBQ01000098">
    <property type="protein sequence ID" value="TPX06972.1"/>
    <property type="molecule type" value="Genomic_DNA"/>
</dbReference>
<feature type="compositionally biased region" description="Basic and acidic residues" evidence="1">
    <location>
        <begin position="117"/>
        <end position="129"/>
    </location>
</feature>
<proteinExistence type="predicted"/>
<dbReference type="Proteomes" id="UP000319257">
    <property type="component" value="Unassembled WGS sequence"/>
</dbReference>
<feature type="compositionally biased region" description="Basic and acidic residues" evidence="1">
    <location>
        <begin position="442"/>
        <end position="455"/>
    </location>
</feature>
<evidence type="ECO:0000313" key="2">
    <source>
        <dbReference type="EMBL" id="TPX06972.1"/>
    </source>
</evidence>
<gene>
    <name evidence="2" type="ORF">E0L32_011117</name>
</gene>
<sequence length="471" mass="49849">MPMPMPLRLGLLNPTHNRLHLHPRHEPPQEPKHPDPSQRAVPPAPPAQPPPRAAAAAAPLQDRTARRLPQDRDAAVQRHGELAARAAPTLLRAGAAAAAARPPPVRVRRRVHGGVHGAREQEDGPDRQRAVRGRPLPDAQGPRQQPRPGQRRRREHAVPVPAPVRRDAGHVVAPPRRPPGDHPRRGEQARPGLAARGAQRDVQRRGEGVPAREGEGAVRERREHEDGAQGELGGRHLAQAREEVDAAAPGGDAVRSARPEGRHGVVAEEGELADGEAQGVDGRRLGEAEGDEAGARPGAGRGGGLSGKGLQRRRGQGGGPSVPHAAVCIVVVVVVFVATALPPRGLRGHALLGVGLVSARQVLSGPDPAQVGARVVRRQPVPAAVAPDDVALLDKGDVRDVEQHLDDGEAEKRLRLVVAGAGAAQVDKVVRLEDQIQREEEIPWHASLAEEHPLEGDGEDEPGQDVGCHLG</sequence>
<feature type="compositionally biased region" description="Basic and acidic residues" evidence="1">
    <location>
        <begin position="63"/>
        <end position="81"/>
    </location>
</feature>
<evidence type="ECO:0000256" key="1">
    <source>
        <dbReference type="SAM" id="MobiDB-lite"/>
    </source>
</evidence>
<feature type="region of interest" description="Disordered" evidence="1">
    <location>
        <begin position="442"/>
        <end position="471"/>
    </location>
</feature>